<dbReference type="EMBL" id="CAUYUJ010016815">
    <property type="protein sequence ID" value="CAK0869072.1"/>
    <property type="molecule type" value="Genomic_DNA"/>
</dbReference>
<keyword evidence="1" id="KW-0812">Transmembrane</keyword>
<evidence type="ECO:0000256" key="1">
    <source>
        <dbReference type="SAM" id="Phobius"/>
    </source>
</evidence>
<dbReference type="Proteomes" id="UP001189429">
    <property type="component" value="Unassembled WGS sequence"/>
</dbReference>
<evidence type="ECO:0000313" key="3">
    <source>
        <dbReference type="Proteomes" id="UP001189429"/>
    </source>
</evidence>
<keyword evidence="1" id="KW-0472">Membrane</keyword>
<keyword evidence="3" id="KW-1185">Reference proteome</keyword>
<reference evidence="2" key="1">
    <citation type="submission" date="2023-10" db="EMBL/GenBank/DDBJ databases">
        <authorList>
            <person name="Chen Y."/>
            <person name="Shah S."/>
            <person name="Dougan E. K."/>
            <person name="Thang M."/>
            <person name="Chan C."/>
        </authorList>
    </citation>
    <scope>NUCLEOTIDE SEQUENCE [LARGE SCALE GENOMIC DNA]</scope>
</reference>
<name>A0ABN9V811_9DINO</name>
<accession>A0ABN9V811</accession>
<keyword evidence="1" id="KW-1133">Transmembrane helix</keyword>
<protein>
    <submittedName>
        <fullName evidence="2">Uncharacterized protein</fullName>
    </submittedName>
</protein>
<evidence type="ECO:0000313" key="2">
    <source>
        <dbReference type="EMBL" id="CAK0869072.1"/>
    </source>
</evidence>
<gene>
    <name evidence="2" type="ORF">PCOR1329_LOCUS55548</name>
</gene>
<comment type="caution">
    <text evidence="2">The sequence shown here is derived from an EMBL/GenBank/DDBJ whole genome shotgun (WGS) entry which is preliminary data.</text>
</comment>
<proteinExistence type="predicted"/>
<sequence length="118" mass="12807">MTPGSMKVDAVNSFERLVNIFCLVCGVMVFSSLISLLSAKLTHNIMLKQAVPLAKITDAHEEGKVKLVLSFTSGLNFAPVLASLVQAGAEYKQGTAPMGHLERLLHTGLQEFESMMQE</sequence>
<organism evidence="2 3">
    <name type="scientific">Prorocentrum cordatum</name>
    <dbReference type="NCBI Taxonomy" id="2364126"/>
    <lineage>
        <taxon>Eukaryota</taxon>
        <taxon>Sar</taxon>
        <taxon>Alveolata</taxon>
        <taxon>Dinophyceae</taxon>
        <taxon>Prorocentrales</taxon>
        <taxon>Prorocentraceae</taxon>
        <taxon>Prorocentrum</taxon>
    </lineage>
</organism>
<feature type="transmembrane region" description="Helical" evidence="1">
    <location>
        <begin position="17"/>
        <end position="39"/>
    </location>
</feature>